<dbReference type="Proteomes" id="UP000000763">
    <property type="component" value="Chromosome 3"/>
</dbReference>
<dbReference type="Pfam" id="PF07727">
    <property type="entry name" value="RVT_2"/>
    <property type="match status" value="1"/>
</dbReference>
<evidence type="ECO:0000256" key="1">
    <source>
        <dbReference type="SAM" id="MobiDB-lite"/>
    </source>
</evidence>
<dbReference type="Pfam" id="PF14223">
    <property type="entry name" value="Retrotran_gag_2"/>
    <property type="match status" value="1"/>
</dbReference>
<dbReference type="SUPFAM" id="SSF53098">
    <property type="entry name" value="Ribonuclease H-like"/>
    <property type="match status" value="1"/>
</dbReference>
<dbReference type="InterPro" id="IPR043502">
    <property type="entry name" value="DNA/RNA_pol_sf"/>
</dbReference>
<dbReference type="EMBL" id="AC016781">
    <property type="protein sequence ID" value="AAK53852.1"/>
    <property type="molecule type" value="Genomic_DNA"/>
</dbReference>
<dbReference type="InterPro" id="IPR057670">
    <property type="entry name" value="SH3_retrovirus"/>
</dbReference>
<gene>
    <name evidence="4" type="primary">OSJNBa0084C09.6</name>
</gene>
<feature type="region of interest" description="Disordered" evidence="1">
    <location>
        <begin position="228"/>
        <end position="271"/>
    </location>
</feature>
<reference evidence="5" key="1">
    <citation type="journal article" date="2005" name="Nature">
        <title>The map-based sequence of the rice genome.</title>
        <authorList>
            <consortium name="International rice genome sequencing project (IRGSP)"/>
            <person name="Matsumoto T."/>
            <person name="Wu J."/>
            <person name="Kanamori H."/>
            <person name="Katayose Y."/>
            <person name="Fujisawa M."/>
            <person name="Namiki N."/>
            <person name="Mizuno H."/>
            <person name="Yamamoto K."/>
            <person name="Antonio B.A."/>
            <person name="Baba T."/>
            <person name="Sakata K."/>
            <person name="Nagamura Y."/>
            <person name="Aoki H."/>
            <person name="Arikawa K."/>
            <person name="Arita K."/>
            <person name="Bito T."/>
            <person name="Chiden Y."/>
            <person name="Fujitsuka N."/>
            <person name="Fukunaka R."/>
            <person name="Hamada M."/>
            <person name="Harada C."/>
            <person name="Hayashi A."/>
            <person name="Hijishita S."/>
            <person name="Honda M."/>
            <person name="Hosokawa S."/>
            <person name="Ichikawa Y."/>
            <person name="Idonuma A."/>
            <person name="Iijima M."/>
            <person name="Ikeda M."/>
            <person name="Ikeno M."/>
            <person name="Ito K."/>
            <person name="Ito S."/>
            <person name="Ito T."/>
            <person name="Ito Y."/>
            <person name="Ito Y."/>
            <person name="Iwabuchi A."/>
            <person name="Kamiya K."/>
            <person name="Karasawa W."/>
            <person name="Kurita K."/>
            <person name="Katagiri S."/>
            <person name="Kikuta A."/>
            <person name="Kobayashi H."/>
            <person name="Kobayashi N."/>
            <person name="Machita K."/>
            <person name="Maehara T."/>
            <person name="Masukawa M."/>
            <person name="Mizubayashi T."/>
            <person name="Mukai Y."/>
            <person name="Nagasaki H."/>
            <person name="Nagata Y."/>
            <person name="Naito S."/>
            <person name="Nakashima M."/>
            <person name="Nakama Y."/>
            <person name="Nakamichi Y."/>
            <person name="Nakamura M."/>
            <person name="Meguro A."/>
            <person name="Negishi M."/>
            <person name="Ohta I."/>
            <person name="Ohta T."/>
            <person name="Okamoto M."/>
            <person name="Ono N."/>
            <person name="Saji S."/>
            <person name="Sakaguchi M."/>
            <person name="Sakai K."/>
            <person name="Shibata M."/>
            <person name="Shimokawa T."/>
            <person name="Song J."/>
            <person name="Takazaki Y."/>
            <person name="Terasawa K."/>
            <person name="Tsugane M."/>
            <person name="Tsuji K."/>
            <person name="Ueda S."/>
            <person name="Waki K."/>
            <person name="Yamagata H."/>
            <person name="Yamamoto M."/>
            <person name="Yamamoto S."/>
            <person name="Yamane H."/>
            <person name="Yoshiki S."/>
            <person name="Yoshihara R."/>
            <person name="Yukawa K."/>
            <person name="Zhong H."/>
            <person name="Yano M."/>
            <person name="Yuan Q."/>
            <person name="Ouyang S."/>
            <person name="Liu J."/>
            <person name="Jones K.M."/>
            <person name="Gansberger K."/>
            <person name="Moffat K."/>
            <person name="Hill J."/>
            <person name="Bera J."/>
            <person name="Fadrosh D."/>
            <person name="Jin S."/>
            <person name="Johri S."/>
            <person name="Kim M."/>
            <person name="Overton L."/>
            <person name="Reardon M."/>
            <person name="Tsitrin T."/>
            <person name="Vuong H."/>
            <person name="Weaver B."/>
            <person name="Ciecko A."/>
            <person name="Tallon L."/>
            <person name="Jackson J."/>
            <person name="Pai G."/>
            <person name="Aken S.V."/>
            <person name="Utterback T."/>
            <person name="Reidmuller S."/>
            <person name="Feldblyum T."/>
            <person name="Hsiao J."/>
            <person name="Zismann V."/>
            <person name="Iobst S."/>
            <person name="de Vazeille A.R."/>
            <person name="Buell C.R."/>
            <person name="Ying K."/>
            <person name="Li Y."/>
            <person name="Lu T."/>
            <person name="Huang Y."/>
            <person name="Zhao Q."/>
            <person name="Feng Q."/>
            <person name="Zhang L."/>
            <person name="Zhu J."/>
            <person name="Weng Q."/>
            <person name="Mu J."/>
            <person name="Lu Y."/>
            <person name="Fan D."/>
            <person name="Liu Y."/>
            <person name="Guan J."/>
            <person name="Zhang Y."/>
            <person name="Yu S."/>
            <person name="Liu X."/>
            <person name="Zhang Y."/>
            <person name="Hong G."/>
            <person name="Han B."/>
            <person name="Choisne N."/>
            <person name="Demange N."/>
            <person name="Orjeda G."/>
            <person name="Samain S."/>
            <person name="Cattolico L."/>
            <person name="Pelletier E."/>
            <person name="Couloux A."/>
            <person name="Segurens B."/>
            <person name="Wincker P."/>
            <person name="D'Hont A."/>
            <person name="Scarpelli C."/>
            <person name="Weissenbach J."/>
            <person name="Salanoubat M."/>
            <person name="Quetier F."/>
            <person name="Yu Y."/>
            <person name="Kim H.R."/>
            <person name="Rambo T."/>
            <person name="Currie J."/>
            <person name="Collura K."/>
            <person name="Luo M."/>
            <person name="Yang T."/>
            <person name="Ammiraju J.S.S."/>
            <person name="Engler F."/>
            <person name="Soderlund C."/>
            <person name="Wing R.A."/>
            <person name="Palmer L.E."/>
            <person name="de la Bastide M."/>
            <person name="Spiegel L."/>
            <person name="Nascimento L."/>
            <person name="Zutavern T."/>
            <person name="O'Shaughnessy A."/>
            <person name="Dike S."/>
            <person name="Dedhia N."/>
            <person name="Preston R."/>
            <person name="Balija V."/>
            <person name="McCombie W.R."/>
            <person name="Chow T."/>
            <person name="Chen H."/>
            <person name="Chung M."/>
            <person name="Chen C."/>
            <person name="Shaw J."/>
            <person name="Wu H."/>
            <person name="Hsiao K."/>
            <person name="Chao Y."/>
            <person name="Chu M."/>
            <person name="Cheng C."/>
            <person name="Hour A."/>
            <person name="Lee P."/>
            <person name="Lin S."/>
            <person name="Lin Y."/>
            <person name="Liou J."/>
            <person name="Liu S."/>
            <person name="Hsing Y."/>
            <person name="Raghuvanshi S."/>
            <person name="Mohanty A."/>
            <person name="Bharti A.K."/>
            <person name="Gaur A."/>
            <person name="Gupta V."/>
            <person name="Kumar D."/>
            <person name="Ravi V."/>
            <person name="Vij S."/>
            <person name="Kapur A."/>
            <person name="Khurana P."/>
            <person name="Khurana P."/>
            <person name="Khurana J.P."/>
            <person name="Tyagi A.K."/>
            <person name="Gaikwad K."/>
            <person name="Singh A."/>
            <person name="Dalal V."/>
            <person name="Srivastava S."/>
            <person name="Dixit A."/>
            <person name="Pal A.K."/>
            <person name="Ghazi I.A."/>
            <person name="Yadav M."/>
            <person name="Pandit A."/>
            <person name="Bhargava A."/>
            <person name="Sureshbabu K."/>
            <person name="Batra K."/>
            <person name="Sharma T.R."/>
            <person name="Mohapatra T."/>
            <person name="Singh N.K."/>
            <person name="Messing J."/>
            <person name="Nelson A.B."/>
            <person name="Fuks G."/>
            <person name="Kavchok S."/>
            <person name="Keizer G."/>
            <person name="Linton E."/>
            <person name="Llaca V."/>
            <person name="Song R."/>
            <person name="Tanyolac B."/>
            <person name="Young S."/>
            <person name="Ho-Il K."/>
            <person name="Hahn J.H."/>
            <person name="Sangsakoo G."/>
            <person name="Vanavichit A."/>
            <person name="de Mattos Luiz.A.T."/>
            <person name="Zimmer P.D."/>
            <person name="Malone G."/>
            <person name="Dellagostin O."/>
            <person name="de Oliveira A.C."/>
            <person name="Bevan M."/>
            <person name="Bancroft I."/>
            <person name="Minx P."/>
            <person name="Cordum H."/>
            <person name="Wilson R."/>
            <person name="Cheng Z."/>
            <person name="Jin W."/>
            <person name="Jiang J."/>
            <person name="Leong S.A."/>
            <person name="Iwama H."/>
            <person name="Gojobori T."/>
            <person name="Itoh T."/>
            <person name="Niimura Y."/>
            <person name="Fujii Y."/>
            <person name="Habara T."/>
            <person name="Sakai H."/>
            <person name="Sato Y."/>
            <person name="Wilson G."/>
            <person name="Kumar K."/>
            <person name="McCouch S."/>
            <person name="Juretic N."/>
            <person name="Hoen D."/>
            <person name="Wright S."/>
            <person name="Bruskiewich R."/>
            <person name="Bureau T."/>
            <person name="Miyao A."/>
            <person name="Hirochika H."/>
            <person name="Nishikawa T."/>
            <person name="Kadowaki K."/>
            <person name="Sugiura M."/>
            <person name="Burr B."/>
            <person name="Sasaki T."/>
        </authorList>
    </citation>
    <scope>NUCLEOTIDE SEQUENCE [LARGE SCALE GENOMIC DNA]</scope>
    <source>
        <strain evidence="5">cv. Nipponbare</strain>
    </source>
</reference>
<reference evidence="5" key="2">
    <citation type="journal article" date="2008" name="Nucleic Acids Res.">
        <title>The rice annotation project database (RAP-DB): 2008 update.</title>
        <authorList>
            <consortium name="The rice annotation project (RAP)"/>
        </authorList>
    </citation>
    <scope>GENOME REANNOTATION</scope>
    <source>
        <strain evidence="5">cv. Nipponbare</strain>
    </source>
</reference>
<sequence>MASSSSAVVISNPLFGIQILEKFTKQNHSLWSAQILTTLRGAQLEGYITGTAEAPAAECEKEDGDKKVKTTISNPEYIKWFTQDQQVLGFLFSSLSREVLQQVAGAKTAAQAWSMINDMFTCKSKAGAINVLLALTTTQKGPISISEYIAKMRSLGDEMAGAGKPLDDEELIAYIINGLNSDFDATVEGLMATARIAPLSISHVYSQLLSYENRIRIRQAYLTTSANAANRGGRGGRGGNRGGRSSAPHGGRGGGRGNTGGANPGRGRGNDTRPVCQVCHKRGHVASDCWHRYDENYGPDEKLGGAATYAYGVDTNWATDHITGQLDKLTTREKYKGTDLIHTVSGEGAKKYYVSFIDDYNKFVWIYFLKHKYEVFQKFHKFQKLFERQFDRKILAMQTDWGGEYVNNLHKGFKCLDVSSGRVYVSHDVTFDEQVFPFATLHPNAGARLRAEISLLPSNLMNNTLDQGGEEQYDQMFNIHVPNATDDACIAVESYDRNSAENCNGNERSGECGCYAQPGARSAGGFGGRIPLGRGLAAALSCASDAFADGRPVRSWHVACRQLSPLAQQHHHVPRAGRAAVPSTWIICANGGRTTGYSCFTSSGEPQTLDEALGDKHWKEAMDSEYHAVMKNKTWHLVPPKRGLNVIDCKWVYKIKRKADGSLDRYKARLVAKGFKQRYGIDYEDTFSPIVKAATIRTILSIAVSRGWTLRQLDVQNAFFHGILEEEFYMRQLPGYEQDDIIIASSSNSATDTLLKNLNQEFALKDLGELHYFLGIELSAHEGTPLGPVDSTRYRNLVGALQYLTLTRPDLSFSVNKVCQYLHAPTTEHWAVAKRILRYLKHTVKLGLKISKSNSLLVSAFSDADWAGCLDDRLSTGGFAVFIGPNLVSWSARKQATVSSSSTEAEYKALANATAKIMWI</sequence>
<dbReference type="CDD" id="cd09272">
    <property type="entry name" value="RNase_HI_RT_Ty1"/>
    <property type="match status" value="1"/>
</dbReference>
<protein>
    <submittedName>
        <fullName evidence="4">Retroelement</fullName>
    </submittedName>
</protein>
<dbReference type="PANTHER" id="PTHR11439:SF467">
    <property type="entry name" value="INTEGRASE CATALYTIC DOMAIN-CONTAINING PROTEIN"/>
    <property type="match status" value="1"/>
</dbReference>
<evidence type="ECO:0000313" key="4">
    <source>
        <dbReference type="EMBL" id="AAK53852.1"/>
    </source>
</evidence>
<feature type="domain" description="Retroviral polymerase SH3-like" evidence="3">
    <location>
        <begin position="410"/>
        <end position="440"/>
    </location>
</feature>
<dbReference type="AlphaFoldDB" id="Q94I65"/>
<dbReference type="InterPro" id="IPR036397">
    <property type="entry name" value="RNaseH_sf"/>
</dbReference>
<organism evidence="4 5">
    <name type="scientific">Oryza sativa subsp. japonica</name>
    <name type="common">Rice</name>
    <dbReference type="NCBI Taxonomy" id="39947"/>
    <lineage>
        <taxon>Eukaryota</taxon>
        <taxon>Viridiplantae</taxon>
        <taxon>Streptophyta</taxon>
        <taxon>Embryophyta</taxon>
        <taxon>Tracheophyta</taxon>
        <taxon>Spermatophyta</taxon>
        <taxon>Magnoliopsida</taxon>
        <taxon>Liliopsida</taxon>
        <taxon>Poales</taxon>
        <taxon>Poaceae</taxon>
        <taxon>BOP clade</taxon>
        <taxon>Oryzoideae</taxon>
        <taxon>Oryzeae</taxon>
        <taxon>Oryzinae</taxon>
        <taxon>Oryza</taxon>
        <taxon>Oryza sativa</taxon>
    </lineage>
</organism>
<feature type="compositionally biased region" description="Gly residues" evidence="1">
    <location>
        <begin position="250"/>
        <end position="267"/>
    </location>
</feature>
<dbReference type="PANTHER" id="PTHR11439">
    <property type="entry name" value="GAG-POL-RELATED RETROTRANSPOSON"/>
    <property type="match status" value="1"/>
</dbReference>
<name>Q94I65_ORYSJ</name>
<dbReference type="GO" id="GO:0003676">
    <property type="term" value="F:nucleic acid binding"/>
    <property type="evidence" value="ECO:0007669"/>
    <property type="project" value="InterPro"/>
</dbReference>
<proteinExistence type="predicted"/>
<feature type="domain" description="Reverse transcriptase Ty1/copia-type" evidence="2">
    <location>
        <begin position="632"/>
        <end position="739"/>
    </location>
</feature>
<feature type="compositionally biased region" description="Gly residues" evidence="1">
    <location>
        <begin position="232"/>
        <end position="242"/>
    </location>
</feature>
<dbReference type="InterPro" id="IPR012337">
    <property type="entry name" value="RNaseH-like_sf"/>
</dbReference>
<dbReference type="InterPro" id="IPR013103">
    <property type="entry name" value="RVT_2"/>
</dbReference>
<dbReference type="Pfam" id="PF25597">
    <property type="entry name" value="SH3_retrovirus"/>
    <property type="match status" value="1"/>
</dbReference>
<accession>Q94I65</accession>
<evidence type="ECO:0000313" key="5">
    <source>
        <dbReference type="Proteomes" id="UP000000763"/>
    </source>
</evidence>
<evidence type="ECO:0000259" key="3">
    <source>
        <dbReference type="Pfam" id="PF25597"/>
    </source>
</evidence>
<dbReference type="SUPFAM" id="SSF56672">
    <property type="entry name" value="DNA/RNA polymerases"/>
    <property type="match status" value="1"/>
</dbReference>
<evidence type="ECO:0000259" key="2">
    <source>
        <dbReference type="Pfam" id="PF07727"/>
    </source>
</evidence>
<dbReference type="Gene3D" id="3.30.420.10">
    <property type="entry name" value="Ribonuclease H-like superfamily/Ribonuclease H"/>
    <property type="match status" value="1"/>
</dbReference>